<dbReference type="AlphaFoldDB" id="A0AA94HNP6"/>
<proteinExistence type="predicted"/>
<name>A0AA94HNP6_9MICO</name>
<dbReference type="Proteomes" id="UP000198506">
    <property type="component" value="Unassembled WGS sequence"/>
</dbReference>
<gene>
    <name evidence="1" type="ORF">SAMN04487783_2102</name>
</gene>
<keyword evidence="2" id="KW-1185">Reference proteome</keyword>
<dbReference type="EMBL" id="FOZN01000003">
    <property type="protein sequence ID" value="SFS15684.1"/>
    <property type="molecule type" value="Genomic_DNA"/>
</dbReference>
<accession>A0AA94HNP6</accession>
<reference evidence="1 2" key="1">
    <citation type="submission" date="2016-10" db="EMBL/GenBank/DDBJ databases">
        <authorList>
            <person name="Varghese N."/>
            <person name="Submissions S."/>
        </authorList>
    </citation>
    <scope>NUCLEOTIDE SEQUENCE [LARGE SCALE GENOMIC DNA]</scope>
    <source>
        <strain evidence="1 2">IAM 15147</strain>
    </source>
</reference>
<dbReference type="RefSeq" id="WP_092918569.1">
    <property type="nucleotide sequence ID" value="NZ_FOZN01000003.1"/>
</dbReference>
<protein>
    <submittedName>
        <fullName evidence="1">Uncharacterized protein</fullName>
    </submittedName>
</protein>
<evidence type="ECO:0000313" key="1">
    <source>
        <dbReference type="EMBL" id="SFS15684.1"/>
    </source>
</evidence>
<sequence length="234" mass="23688">MINDNPGNLAAELRDLKRRIRQLETASPLAHSSISHGTGLAVNIPAGIHMEGDGSATAGAAFLDSTGGGRVGSGASFFRNDGALTNSNGTLPVAVNMTGAANLTFEGEVRGRLGVVGPIDGVQTELGAAVKEADRKGQSGYDNAMAARGEASDADAKAQSAWNLANAKATTASVAAVQSDLDNVKDGTSPISPTLYGPQTKLSGLGQWTGGVTSTVRLLAINTSTGALMYMSNS</sequence>
<evidence type="ECO:0000313" key="2">
    <source>
        <dbReference type="Proteomes" id="UP000198506"/>
    </source>
</evidence>
<organism evidence="1 2">
    <name type="scientific">Agrococcus baldri</name>
    <dbReference type="NCBI Taxonomy" id="153730"/>
    <lineage>
        <taxon>Bacteria</taxon>
        <taxon>Bacillati</taxon>
        <taxon>Actinomycetota</taxon>
        <taxon>Actinomycetes</taxon>
        <taxon>Micrococcales</taxon>
        <taxon>Microbacteriaceae</taxon>
        <taxon>Agrococcus</taxon>
    </lineage>
</organism>
<comment type="caution">
    <text evidence="1">The sequence shown here is derived from an EMBL/GenBank/DDBJ whole genome shotgun (WGS) entry which is preliminary data.</text>
</comment>